<evidence type="ECO:0000259" key="6">
    <source>
        <dbReference type="Pfam" id="PF04542"/>
    </source>
</evidence>
<proteinExistence type="inferred from homology"/>
<protein>
    <submittedName>
        <fullName evidence="8">RNA polymerase</fullName>
    </submittedName>
</protein>
<evidence type="ECO:0000256" key="5">
    <source>
        <dbReference type="ARBA" id="ARBA00023163"/>
    </source>
</evidence>
<keyword evidence="5" id="KW-0804">Transcription</keyword>
<comment type="caution">
    <text evidence="8">The sequence shown here is derived from an EMBL/GenBank/DDBJ whole genome shotgun (WGS) entry which is preliminary data.</text>
</comment>
<evidence type="ECO:0000256" key="4">
    <source>
        <dbReference type="ARBA" id="ARBA00023125"/>
    </source>
</evidence>
<dbReference type="InterPro" id="IPR013324">
    <property type="entry name" value="RNA_pol_sigma_r3/r4-like"/>
</dbReference>
<dbReference type="GO" id="GO:0006352">
    <property type="term" value="P:DNA-templated transcription initiation"/>
    <property type="evidence" value="ECO:0007669"/>
    <property type="project" value="InterPro"/>
</dbReference>
<dbReference type="InterPro" id="IPR007627">
    <property type="entry name" value="RNA_pol_sigma70_r2"/>
</dbReference>
<dbReference type="Pfam" id="PF04542">
    <property type="entry name" value="Sigma70_r2"/>
    <property type="match status" value="1"/>
</dbReference>
<evidence type="ECO:0000313" key="8">
    <source>
        <dbReference type="EMBL" id="PZR80294.1"/>
    </source>
</evidence>
<comment type="similarity">
    <text evidence="1">Belongs to the sigma-70 factor family. ECF subfamily.</text>
</comment>
<dbReference type="NCBIfam" id="TIGR02937">
    <property type="entry name" value="sigma70-ECF"/>
    <property type="match status" value="1"/>
</dbReference>
<dbReference type="PANTHER" id="PTHR43133:SF8">
    <property type="entry name" value="RNA POLYMERASE SIGMA FACTOR HI_1459-RELATED"/>
    <property type="match status" value="1"/>
</dbReference>
<keyword evidence="3" id="KW-0731">Sigma factor</keyword>
<dbReference type="Gene3D" id="1.10.1740.10">
    <property type="match status" value="1"/>
</dbReference>
<dbReference type="InterPro" id="IPR013325">
    <property type="entry name" value="RNA_pol_sigma_r2"/>
</dbReference>
<dbReference type="Pfam" id="PF08281">
    <property type="entry name" value="Sigma70_r4_2"/>
    <property type="match status" value="1"/>
</dbReference>
<dbReference type="InterPro" id="IPR039425">
    <property type="entry name" value="RNA_pol_sigma-70-like"/>
</dbReference>
<dbReference type="Gene3D" id="1.10.10.10">
    <property type="entry name" value="Winged helix-like DNA-binding domain superfamily/Winged helix DNA-binding domain"/>
    <property type="match status" value="1"/>
</dbReference>
<feature type="domain" description="RNA polymerase sigma factor 70 region 4 type 2" evidence="7">
    <location>
        <begin position="118"/>
        <end position="164"/>
    </location>
</feature>
<dbReference type="InterPro" id="IPR014284">
    <property type="entry name" value="RNA_pol_sigma-70_dom"/>
</dbReference>
<dbReference type="EMBL" id="QHBU01000158">
    <property type="protein sequence ID" value="PZR80294.1"/>
    <property type="molecule type" value="Genomic_DNA"/>
</dbReference>
<dbReference type="PANTHER" id="PTHR43133">
    <property type="entry name" value="RNA POLYMERASE ECF-TYPE SIGMA FACTO"/>
    <property type="match status" value="1"/>
</dbReference>
<keyword evidence="2" id="KW-0805">Transcription regulation</keyword>
<dbReference type="InterPro" id="IPR013249">
    <property type="entry name" value="RNA_pol_sigma70_r4_t2"/>
</dbReference>
<dbReference type="AlphaFoldDB" id="A0A2W6A9V6"/>
<feature type="domain" description="RNA polymerase sigma-70 region 2" evidence="6">
    <location>
        <begin position="10"/>
        <end position="77"/>
    </location>
</feature>
<reference evidence="8 9" key="1">
    <citation type="journal article" date="2017" name="Nature">
        <title>Atmospheric trace gases support primary production in Antarctic desert surface soil.</title>
        <authorList>
            <person name="Ji M."/>
            <person name="Greening C."/>
            <person name="Vanwonterghem I."/>
            <person name="Carere C.R."/>
            <person name="Bay S.K."/>
            <person name="Steen J.A."/>
            <person name="Montgomery K."/>
            <person name="Lines T."/>
            <person name="Beardall J."/>
            <person name="van Dorst J."/>
            <person name="Snape I."/>
            <person name="Stott M.B."/>
            <person name="Hugenholtz P."/>
            <person name="Ferrari B.C."/>
        </authorList>
    </citation>
    <scope>NUCLEOTIDE SEQUENCE [LARGE SCALE GENOMIC DNA]</scope>
    <source>
        <strain evidence="8">RRmetagenome_bin12</strain>
    </source>
</reference>
<gene>
    <name evidence="8" type="ORF">DLM65_08530</name>
</gene>
<name>A0A2W6A9V6_9BACT</name>
<dbReference type="SUPFAM" id="SSF88659">
    <property type="entry name" value="Sigma3 and sigma4 domains of RNA polymerase sigma factors"/>
    <property type="match status" value="1"/>
</dbReference>
<evidence type="ECO:0000256" key="1">
    <source>
        <dbReference type="ARBA" id="ARBA00010641"/>
    </source>
</evidence>
<dbReference type="SUPFAM" id="SSF88946">
    <property type="entry name" value="Sigma2 domain of RNA polymerase sigma factors"/>
    <property type="match status" value="1"/>
</dbReference>
<dbReference type="Proteomes" id="UP000248724">
    <property type="component" value="Unassembled WGS sequence"/>
</dbReference>
<keyword evidence="4" id="KW-0238">DNA-binding</keyword>
<dbReference type="InterPro" id="IPR036388">
    <property type="entry name" value="WH-like_DNA-bd_sf"/>
</dbReference>
<dbReference type="GO" id="GO:0003677">
    <property type="term" value="F:DNA binding"/>
    <property type="evidence" value="ECO:0007669"/>
    <property type="project" value="UniProtKB-KW"/>
</dbReference>
<dbReference type="GO" id="GO:0016987">
    <property type="term" value="F:sigma factor activity"/>
    <property type="evidence" value="ECO:0007669"/>
    <property type="project" value="UniProtKB-KW"/>
</dbReference>
<accession>A0A2W6A9V6</accession>
<evidence type="ECO:0000259" key="7">
    <source>
        <dbReference type="Pfam" id="PF08281"/>
    </source>
</evidence>
<evidence type="ECO:0000256" key="2">
    <source>
        <dbReference type="ARBA" id="ARBA00023015"/>
    </source>
</evidence>
<organism evidence="8 9">
    <name type="scientific">Candidatus Aeolococcus gillhamiae</name>
    <dbReference type="NCBI Taxonomy" id="3127015"/>
    <lineage>
        <taxon>Bacteria</taxon>
        <taxon>Bacillati</taxon>
        <taxon>Candidatus Dormiibacterota</taxon>
        <taxon>Candidatus Dormibacteria</taxon>
        <taxon>Candidatus Aeolococcales</taxon>
        <taxon>Candidatus Aeolococcaceae</taxon>
        <taxon>Candidatus Aeolococcus</taxon>
    </lineage>
</organism>
<evidence type="ECO:0000256" key="3">
    <source>
        <dbReference type="ARBA" id="ARBA00023082"/>
    </source>
</evidence>
<evidence type="ECO:0000313" key="9">
    <source>
        <dbReference type="Proteomes" id="UP000248724"/>
    </source>
</evidence>
<sequence>MGDGDFAAMYAREGEVVLVFLVRRTLDAAIAADLAAETFAQAFRSWSRLRGRAEEEVRAWLFTVARRQVSRYLRRGRVERRAVRRLGIRLPALHEDDVSAIEERAGLAELRAVLGVELARLSLEQREALRLRVVEERSYAEVALVLGVSEPAARARVSRGLRALAGALEPYRTGEELSR</sequence>